<comment type="caution">
    <text evidence="2">The sequence shown here is derived from an EMBL/GenBank/DDBJ whole genome shotgun (WGS) entry which is preliminary data.</text>
</comment>
<dbReference type="AlphaFoldDB" id="A0A3L6RU54"/>
<evidence type="ECO:0000259" key="1">
    <source>
        <dbReference type="Pfam" id="PF23310"/>
    </source>
</evidence>
<dbReference type="EMBL" id="PQIB02000007">
    <property type="protein sequence ID" value="RLN09318.1"/>
    <property type="molecule type" value="Genomic_DNA"/>
</dbReference>
<dbReference type="STRING" id="4540.A0A3L6RU54"/>
<keyword evidence="3" id="KW-1185">Reference proteome</keyword>
<proteinExistence type="predicted"/>
<dbReference type="PANTHER" id="PTHR33784">
    <property type="entry name" value="OS05G0482100 PROTEIN"/>
    <property type="match status" value="1"/>
</dbReference>
<dbReference type="InterPro" id="IPR040338">
    <property type="entry name" value="At1g67623-like"/>
</dbReference>
<dbReference type="OrthoDB" id="681586at2759"/>
<dbReference type="PANTHER" id="PTHR33784:SF10">
    <property type="entry name" value="F-BOX PROTEIN"/>
    <property type="match status" value="1"/>
</dbReference>
<name>A0A3L6RU54_PANMI</name>
<dbReference type="Pfam" id="PF23310">
    <property type="entry name" value="TPR_27"/>
    <property type="match status" value="1"/>
</dbReference>
<sequence>MEARRRHRSSLAELPIDLAIKIAGRLAATSERPMDDLRALRATCRRMLRVCGEPEVGQRVALGWFADDMSWDDPVGYATLVGRLTKVGNSEACFLTGMEVAFRKGTPLASVCTVELQRAAEFGHNLAAYVAAILLYRANDDAVSDDAARRYMRQVECEEEAVAVSAASRGDG</sequence>
<reference evidence="3" key="1">
    <citation type="journal article" date="2019" name="Nat. Commun.">
        <title>The genome of broomcorn millet.</title>
        <authorList>
            <person name="Zou C."/>
            <person name="Miki D."/>
            <person name="Li D."/>
            <person name="Tang Q."/>
            <person name="Xiao L."/>
            <person name="Rajput S."/>
            <person name="Deng P."/>
            <person name="Jia W."/>
            <person name="Huang R."/>
            <person name="Zhang M."/>
            <person name="Sun Y."/>
            <person name="Hu J."/>
            <person name="Fu X."/>
            <person name="Schnable P.S."/>
            <person name="Li F."/>
            <person name="Zhang H."/>
            <person name="Feng B."/>
            <person name="Zhu X."/>
            <person name="Liu R."/>
            <person name="Schnable J.C."/>
            <person name="Zhu J.-K."/>
            <person name="Zhang H."/>
        </authorList>
    </citation>
    <scope>NUCLEOTIDE SEQUENCE [LARGE SCALE GENOMIC DNA]</scope>
</reference>
<evidence type="ECO:0000313" key="2">
    <source>
        <dbReference type="EMBL" id="RLN09318.1"/>
    </source>
</evidence>
<feature type="domain" description="At2g35280-like TPR" evidence="1">
    <location>
        <begin position="85"/>
        <end position="157"/>
    </location>
</feature>
<gene>
    <name evidence="2" type="ORF">C2845_PM11G04360</name>
</gene>
<dbReference type="InterPro" id="IPR036047">
    <property type="entry name" value="F-box-like_dom_sf"/>
</dbReference>
<accession>A0A3L6RU54</accession>
<protein>
    <recommendedName>
        <fullName evidence="1">At2g35280-like TPR domain-containing protein</fullName>
    </recommendedName>
</protein>
<dbReference type="Proteomes" id="UP000275267">
    <property type="component" value="Unassembled WGS sequence"/>
</dbReference>
<dbReference type="InterPro" id="IPR057136">
    <property type="entry name" value="At2g35280_TPR_dom"/>
</dbReference>
<evidence type="ECO:0000313" key="3">
    <source>
        <dbReference type="Proteomes" id="UP000275267"/>
    </source>
</evidence>
<dbReference type="SUPFAM" id="SSF81383">
    <property type="entry name" value="F-box domain"/>
    <property type="match status" value="1"/>
</dbReference>
<organism evidence="2 3">
    <name type="scientific">Panicum miliaceum</name>
    <name type="common">Proso millet</name>
    <name type="synonym">Broomcorn millet</name>
    <dbReference type="NCBI Taxonomy" id="4540"/>
    <lineage>
        <taxon>Eukaryota</taxon>
        <taxon>Viridiplantae</taxon>
        <taxon>Streptophyta</taxon>
        <taxon>Embryophyta</taxon>
        <taxon>Tracheophyta</taxon>
        <taxon>Spermatophyta</taxon>
        <taxon>Magnoliopsida</taxon>
        <taxon>Liliopsida</taxon>
        <taxon>Poales</taxon>
        <taxon>Poaceae</taxon>
        <taxon>PACMAD clade</taxon>
        <taxon>Panicoideae</taxon>
        <taxon>Panicodae</taxon>
        <taxon>Paniceae</taxon>
        <taxon>Panicinae</taxon>
        <taxon>Panicum</taxon>
        <taxon>Panicum sect. Panicum</taxon>
    </lineage>
</organism>
<dbReference type="CDD" id="cd09917">
    <property type="entry name" value="F-box_SF"/>
    <property type="match status" value="1"/>
</dbReference>